<dbReference type="GO" id="GO:0006508">
    <property type="term" value="P:proteolysis"/>
    <property type="evidence" value="ECO:0007669"/>
    <property type="project" value="UniProtKB-KW"/>
</dbReference>
<name>A0A6C0D533_9ZZZZ</name>
<dbReference type="EMBL" id="MN739539">
    <property type="protein sequence ID" value="QHT11928.1"/>
    <property type="molecule type" value="Genomic_DNA"/>
</dbReference>
<proteinExistence type="predicted"/>
<reference evidence="5" key="1">
    <citation type="journal article" date="2020" name="Nature">
        <title>Giant virus diversity and host interactions through global metagenomics.</title>
        <authorList>
            <person name="Schulz F."/>
            <person name="Roux S."/>
            <person name="Paez-Espino D."/>
            <person name="Jungbluth S."/>
            <person name="Walsh D.A."/>
            <person name="Denef V.J."/>
            <person name="McMahon K.D."/>
            <person name="Konstantinidis K.T."/>
            <person name="Eloe-Fadrosh E.A."/>
            <person name="Kyrpides N.C."/>
            <person name="Woyke T."/>
        </authorList>
    </citation>
    <scope>NUCLEOTIDE SEQUENCE</scope>
    <source>
        <strain evidence="5">GVMAG-M-3300023174-124</strain>
    </source>
</reference>
<feature type="compositionally biased region" description="Basic residues" evidence="3">
    <location>
        <begin position="1"/>
        <end position="20"/>
    </location>
</feature>
<feature type="domain" description="Ubiquitin-like protease family profile" evidence="4">
    <location>
        <begin position="210"/>
        <end position="284"/>
    </location>
</feature>
<dbReference type="InterPro" id="IPR003653">
    <property type="entry name" value="Peptidase_C48_C"/>
</dbReference>
<evidence type="ECO:0000256" key="1">
    <source>
        <dbReference type="ARBA" id="ARBA00022670"/>
    </source>
</evidence>
<evidence type="ECO:0000259" key="4">
    <source>
        <dbReference type="Pfam" id="PF02902"/>
    </source>
</evidence>
<dbReference type="SUPFAM" id="SSF54001">
    <property type="entry name" value="Cysteine proteinases"/>
    <property type="match status" value="1"/>
</dbReference>
<evidence type="ECO:0000313" key="5">
    <source>
        <dbReference type="EMBL" id="QHT11928.1"/>
    </source>
</evidence>
<organism evidence="5">
    <name type="scientific">viral metagenome</name>
    <dbReference type="NCBI Taxonomy" id="1070528"/>
    <lineage>
        <taxon>unclassified sequences</taxon>
        <taxon>metagenomes</taxon>
        <taxon>organismal metagenomes</taxon>
    </lineage>
</organism>
<dbReference type="GO" id="GO:0008234">
    <property type="term" value="F:cysteine-type peptidase activity"/>
    <property type="evidence" value="ECO:0007669"/>
    <property type="project" value="InterPro"/>
</dbReference>
<dbReference type="Gene3D" id="3.40.395.10">
    <property type="entry name" value="Adenoviral Proteinase, Chain A"/>
    <property type="match status" value="1"/>
</dbReference>
<protein>
    <recommendedName>
        <fullName evidence="4">Ubiquitin-like protease family profile domain-containing protein</fullName>
    </recommendedName>
</protein>
<evidence type="ECO:0000256" key="3">
    <source>
        <dbReference type="SAM" id="MobiDB-lite"/>
    </source>
</evidence>
<evidence type="ECO:0000256" key="2">
    <source>
        <dbReference type="ARBA" id="ARBA00022801"/>
    </source>
</evidence>
<keyword evidence="2" id="KW-0378">Hydrolase</keyword>
<sequence>MNTRKNRKSNKNTQRRRAPHGGKPAQLNCSPYVSNKKASAQTCYTVEHLNAIREAYNKSHKPHEYIPWSNPDAIWKTLNSRLVNCTKEDCWLEIIKNTELRKQIQDIVFAPKQPKEWKTNINEWLTDLDIRNVMKQYEQTYRNFKFIGPSPIDFDARVKASKLYWVKNIPGNTAVCVWEELCKLNIKSQLQNKIIKMGMVFNLDAHNMPGSHWVSLFVDLSPDHPFVFYFDSGGNPPPSEIQTLMNRIVKQGAAKSLKIKKIVNHHRHQKQNTECGMYSLFFNITMLTGDSGFEENMTLDDKIELFTKVDIPDKYMELYRNKYYNK</sequence>
<dbReference type="InterPro" id="IPR038765">
    <property type="entry name" value="Papain-like_cys_pep_sf"/>
</dbReference>
<accession>A0A6C0D533</accession>
<dbReference type="Pfam" id="PF02902">
    <property type="entry name" value="Peptidase_C48"/>
    <property type="match status" value="1"/>
</dbReference>
<keyword evidence="1" id="KW-0645">Protease</keyword>
<feature type="region of interest" description="Disordered" evidence="3">
    <location>
        <begin position="1"/>
        <end position="28"/>
    </location>
</feature>
<dbReference type="AlphaFoldDB" id="A0A6C0D533"/>